<evidence type="ECO:0000256" key="4">
    <source>
        <dbReference type="SAM" id="SignalP"/>
    </source>
</evidence>
<evidence type="ECO:0000256" key="2">
    <source>
        <dbReference type="ARBA" id="ARBA00022448"/>
    </source>
</evidence>
<evidence type="ECO:0000313" key="6">
    <source>
        <dbReference type="EMBL" id="WLQ37187.1"/>
    </source>
</evidence>
<evidence type="ECO:0000256" key="3">
    <source>
        <dbReference type="ARBA" id="ARBA00022729"/>
    </source>
</evidence>
<feature type="chain" id="PRO_5047077528" evidence="4">
    <location>
        <begin position="22"/>
        <end position="511"/>
    </location>
</feature>
<dbReference type="PANTHER" id="PTHR30290">
    <property type="entry name" value="PERIPLASMIC BINDING COMPONENT OF ABC TRANSPORTER"/>
    <property type="match status" value="1"/>
</dbReference>
<dbReference type="SUPFAM" id="SSF53850">
    <property type="entry name" value="Periplasmic binding protein-like II"/>
    <property type="match status" value="1"/>
</dbReference>
<dbReference type="RefSeq" id="WP_306059169.1">
    <property type="nucleotide sequence ID" value="NZ_CP120997.1"/>
</dbReference>
<dbReference type="Pfam" id="PF00496">
    <property type="entry name" value="SBP_bac_5"/>
    <property type="match status" value="1"/>
</dbReference>
<comment type="similarity">
    <text evidence="1">Belongs to the bacterial solute-binding protein 5 family.</text>
</comment>
<dbReference type="InterPro" id="IPR030678">
    <property type="entry name" value="Peptide/Ni-bd"/>
</dbReference>
<accession>A0ABY9HRK3</accession>
<dbReference type="PIRSF" id="PIRSF002741">
    <property type="entry name" value="MppA"/>
    <property type="match status" value="1"/>
</dbReference>
<keyword evidence="3 4" id="KW-0732">Signal</keyword>
<dbReference type="PROSITE" id="PS51257">
    <property type="entry name" value="PROKAR_LIPOPROTEIN"/>
    <property type="match status" value="1"/>
</dbReference>
<dbReference type="Gene3D" id="3.40.190.10">
    <property type="entry name" value="Periplasmic binding protein-like II"/>
    <property type="match status" value="1"/>
</dbReference>
<dbReference type="EMBL" id="CP120997">
    <property type="protein sequence ID" value="WLQ37187.1"/>
    <property type="molecule type" value="Genomic_DNA"/>
</dbReference>
<dbReference type="Proteomes" id="UP001239522">
    <property type="component" value="Chromosome"/>
</dbReference>
<dbReference type="PANTHER" id="PTHR30290:SF9">
    <property type="entry name" value="OLIGOPEPTIDE-BINDING PROTEIN APPA"/>
    <property type="match status" value="1"/>
</dbReference>
<dbReference type="InterPro" id="IPR039424">
    <property type="entry name" value="SBP_5"/>
</dbReference>
<name>A0ABY9HRK3_9ACTN</name>
<reference evidence="6 7" key="1">
    <citation type="submission" date="2023-03" db="EMBL/GenBank/DDBJ databases">
        <title>Isolation and description of six Streptomyces strains from soil environments, able to metabolize different microbial glucans.</title>
        <authorList>
            <person name="Widen T."/>
            <person name="Larsbrink J."/>
        </authorList>
    </citation>
    <scope>NUCLEOTIDE SEQUENCE [LARGE SCALE GENOMIC DNA]</scope>
    <source>
        <strain evidence="6 7">Mut1</strain>
    </source>
</reference>
<keyword evidence="7" id="KW-1185">Reference proteome</keyword>
<protein>
    <submittedName>
        <fullName evidence="6">ABC transporter substrate-binding protein</fullName>
    </submittedName>
</protein>
<proteinExistence type="inferred from homology"/>
<evidence type="ECO:0000313" key="7">
    <source>
        <dbReference type="Proteomes" id="UP001239522"/>
    </source>
</evidence>
<keyword evidence="2" id="KW-0813">Transport</keyword>
<evidence type="ECO:0000259" key="5">
    <source>
        <dbReference type="Pfam" id="PF00496"/>
    </source>
</evidence>
<organism evidence="6 7">
    <name type="scientific">Streptomyces castrisilvae</name>
    <dbReference type="NCBI Taxonomy" id="3033811"/>
    <lineage>
        <taxon>Bacteria</taxon>
        <taxon>Bacillati</taxon>
        <taxon>Actinomycetota</taxon>
        <taxon>Actinomycetes</taxon>
        <taxon>Kitasatosporales</taxon>
        <taxon>Streptomycetaceae</taxon>
        <taxon>Streptomyces</taxon>
    </lineage>
</organism>
<dbReference type="InterPro" id="IPR000914">
    <property type="entry name" value="SBP_5_dom"/>
</dbReference>
<sequence>MSRTSRTATVAACVAASLALAGCAGDGGGAEGAGASTLNIATMTLPQSLDPAVATGSALPYFQAVYDTLIKRDPDGTFSPMLATKWTYNTDRTRLALTLREGVEFADGSAFDGAAVKANMERFQKGGGASAKWLNDLEAVDVTDATHVTLKLKQPNPAMEFYLSDAPGLMANPKRFAQGDSLRTTPDGTGPYRLDASRTTVGTKWAYRRNADYWGGELPYKNVNISFFDNETAITNGLRTGQVNAALLQTADQQIAIESDPKVTTQKQEIDFQGLLLFDRDGKLTPALREAKVRQALNYAVDRDTMLDSIRQSRGRTTSQVFGPETLGYDKKLDTYYSHDPAKAKALLKEAGYADGFTLKLPRITAIVNDALAASLQADFKAIGVKLVWDTLDGASAVQKVFTDRGYSGMVMNMGQPTSDWAAANDLVTPGAFNMFGTTDKATRTLLPRIQTGAGAEAKTAARELNEHLVKEGWFVPFYRMSYLHVSDGTVKISPQSGMAVPSIYNYAPAK</sequence>
<dbReference type="Gene3D" id="3.10.105.10">
    <property type="entry name" value="Dipeptide-binding Protein, Domain 3"/>
    <property type="match status" value="1"/>
</dbReference>
<evidence type="ECO:0000256" key="1">
    <source>
        <dbReference type="ARBA" id="ARBA00005695"/>
    </source>
</evidence>
<feature type="domain" description="Solute-binding protein family 5" evidence="5">
    <location>
        <begin position="78"/>
        <end position="420"/>
    </location>
</feature>
<feature type="signal peptide" evidence="4">
    <location>
        <begin position="1"/>
        <end position="21"/>
    </location>
</feature>
<gene>
    <name evidence="6" type="ORF">P8A18_28780</name>
</gene>